<comment type="pathway">
    <text evidence="3 4">Cofactor biosynthesis; coenzyme A biosynthesis; CoA from (R)-pantothenate: step 2/5.</text>
</comment>
<comment type="similarity">
    <text evidence="3 4">In the C-terminal section; belongs to the PPC synthetase family.</text>
</comment>
<keyword evidence="1 3" id="KW-0210">Decarboxylase</keyword>
<comment type="catalytic activity">
    <reaction evidence="3 4">
        <text>N-[(R)-4-phosphopantothenoyl]-L-cysteine + H(+) = (R)-4'-phosphopantetheine + CO2</text>
        <dbReference type="Rhea" id="RHEA:16793"/>
        <dbReference type="ChEBI" id="CHEBI:15378"/>
        <dbReference type="ChEBI" id="CHEBI:16526"/>
        <dbReference type="ChEBI" id="CHEBI:59458"/>
        <dbReference type="ChEBI" id="CHEBI:61723"/>
        <dbReference type="EC" id="4.1.1.36"/>
    </reaction>
</comment>
<dbReference type="GO" id="GO:0046872">
    <property type="term" value="F:metal ion binding"/>
    <property type="evidence" value="ECO:0007669"/>
    <property type="project" value="UniProtKB-KW"/>
</dbReference>
<feature type="binding site" evidence="3">
    <location>
        <position position="328"/>
    </location>
    <ligand>
        <name>CTP</name>
        <dbReference type="ChEBI" id="CHEBI:37563"/>
    </ligand>
</feature>
<keyword evidence="2 3" id="KW-0456">Lyase</keyword>
<feature type="region of interest" description="Phosphopantothenoylcysteine decarboxylase" evidence="3">
    <location>
        <begin position="1"/>
        <end position="192"/>
    </location>
</feature>
<protein>
    <recommendedName>
        <fullName evidence="3">Coenzyme A biosynthesis bifunctional protein CoaBC</fullName>
    </recommendedName>
    <alternativeName>
        <fullName evidence="3">DNA/pantothenate metabolism flavoprotein</fullName>
    </alternativeName>
    <alternativeName>
        <fullName evidence="3">Phosphopantothenoylcysteine synthetase/decarboxylase</fullName>
        <shortName evidence="3">PPCS-PPCDC</shortName>
    </alternativeName>
    <domain>
        <recommendedName>
            <fullName evidence="3">Phosphopantothenoylcysteine decarboxylase</fullName>
            <shortName evidence="3">PPC decarboxylase</shortName>
            <shortName evidence="3">PPC-DC</shortName>
            <ecNumber evidence="3">4.1.1.36</ecNumber>
        </recommendedName>
        <alternativeName>
            <fullName evidence="3">CoaC</fullName>
        </alternativeName>
    </domain>
    <domain>
        <recommendedName>
            <fullName evidence="3">Phosphopantothenate--cysteine ligase</fullName>
            <ecNumber evidence="3">6.3.2.5</ecNumber>
        </recommendedName>
        <alternativeName>
            <fullName evidence="3">CoaB</fullName>
        </alternativeName>
        <alternativeName>
            <fullName evidence="3">Phosphopantothenoylcysteine synthetase</fullName>
            <shortName evidence="3">PPC synthetase</shortName>
            <shortName evidence="3">PPC-S</shortName>
        </alternativeName>
    </domain>
</protein>
<dbReference type="Gene3D" id="3.40.50.1950">
    <property type="entry name" value="Flavin prenyltransferase-like"/>
    <property type="match status" value="1"/>
</dbReference>
<dbReference type="UniPathway" id="UPA00241">
    <property type="reaction ID" value="UER00353"/>
</dbReference>
<comment type="cofactor">
    <cofactor evidence="3">
        <name>FMN</name>
        <dbReference type="ChEBI" id="CHEBI:58210"/>
    </cofactor>
    <text evidence="3">Binds 1 FMN per subunit.</text>
</comment>
<dbReference type="HAMAP" id="MF_02225">
    <property type="entry name" value="CoaBC"/>
    <property type="match status" value="1"/>
</dbReference>
<comment type="caution">
    <text evidence="3">Lacks conserved residue(s) required for the propagation of feature annotation.</text>
</comment>
<dbReference type="Gene3D" id="3.40.50.10300">
    <property type="entry name" value="CoaB-like"/>
    <property type="match status" value="1"/>
</dbReference>
<feature type="binding site" evidence="3">
    <location>
        <position position="291"/>
    </location>
    <ligand>
        <name>CTP</name>
        <dbReference type="ChEBI" id="CHEBI:37563"/>
    </ligand>
</feature>
<dbReference type="GO" id="GO:0015941">
    <property type="term" value="P:pantothenate catabolic process"/>
    <property type="evidence" value="ECO:0007669"/>
    <property type="project" value="InterPro"/>
</dbReference>
<dbReference type="PANTHER" id="PTHR14359:SF6">
    <property type="entry name" value="PHOSPHOPANTOTHENOYLCYSTEINE DECARBOXYLASE"/>
    <property type="match status" value="1"/>
</dbReference>
<keyword evidence="3 4" id="KW-0436">Ligase</keyword>
<dbReference type="GO" id="GO:0071513">
    <property type="term" value="C:phosphopantothenoylcysteine decarboxylase complex"/>
    <property type="evidence" value="ECO:0007669"/>
    <property type="project" value="TreeGrafter"/>
</dbReference>
<proteinExistence type="inferred from homology"/>
<evidence type="ECO:0000256" key="3">
    <source>
        <dbReference type="HAMAP-Rule" id="MF_02225"/>
    </source>
</evidence>
<evidence type="ECO:0000256" key="4">
    <source>
        <dbReference type="RuleBase" id="RU364078"/>
    </source>
</evidence>
<sequence length="409" mass="43966">MNAMSLQNKFIIVGITGGIAAYKAAYLVRALKKQGADVQVIMTESAKSFITELTMQALSGHPVLSDTLAPQSNSGIEHIELATKADAIIVAPATANTLARMRAGMANDLLTAIVLAATCPITVAPAMNENMWKNPITQDNLKALVNYGFNVINPEIGFQACGATGPGRMAEPEQIVDFLNKLLSEKPLLGKKVVITAGPTREAIDPVRYISNYSSGKMGYAIADAAKNLGAEVVLISGPVNLAPPMSITTVKITSAQEMLDAVENNLEDCDIFISSAAVADFRCKNIACQKIKKTSDTDSMTVDLIKNPDILATVGHHQKRPKLVIGFAAETQNIEENALKKLSTKNADMIIANDVSDKSIGFNSENNSITIYSRDSNPVNYLNTSKKELGYHIINHCIVYMNGLNHND</sequence>
<evidence type="ECO:0000313" key="8">
    <source>
        <dbReference type="Proteomes" id="UP000243745"/>
    </source>
</evidence>
<dbReference type="InterPro" id="IPR003382">
    <property type="entry name" value="Flavoprotein"/>
</dbReference>
<feature type="domain" description="Flavoprotein" evidence="5">
    <location>
        <begin position="11"/>
        <end position="180"/>
    </location>
</feature>
<dbReference type="SUPFAM" id="SSF102645">
    <property type="entry name" value="CoaB-like"/>
    <property type="match status" value="1"/>
</dbReference>
<keyword evidence="8" id="KW-1185">Reference proteome</keyword>
<dbReference type="GO" id="GO:0015937">
    <property type="term" value="P:coenzyme A biosynthetic process"/>
    <property type="evidence" value="ECO:0007669"/>
    <property type="project" value="UniProtKB-UniRule"/>
</dbReference>
<evidence type="ECO:0000259" key="5">
    <source>
        <dbReference type="Pfam" id="PF02441"/>
    </source>
</evidence>
<dbReference type="InterPro" id="IPR035929">
    <property type="entry name" value="CoaB-like_sf"/>
</dbReference>
<reference evidence="7 8" key="1">
    <citation type="submission" date="2016-10" db="EMBL/GenBank/DDBJ databases">
        <authorList>
            <person name="Varghese N."/>
            <person name="Submissions S."/>
        </authorList>
    </citation>
    <scope>NUCLEOTIDE SEQUENCE [LARGE SCALE GENOMIC DNA]</scope>
    <source>
        <strain evidence="7 8">DSM 1361</strain>
    </source>
</reference>
<dbReference type="InterPro" id="IPR005252">
    <property type="entry name" value="CoaBC"/>
</dbReference>
<dbReference type="GO" id="GO:0004633">
    <property type="term" value="F:phosphopantothenoylcysteine decarboxylase activity"/>
    <property type="evidence" value="ECO:0007669"/>
    <property type="project" value="UniProtKB-UniRule"/>
</dbReference>
<dbReference type="InterPro" id="IPR007085">
    <property type="entry name" value="DNA/pantothenate-metab_flavo_C"/>
</dbReference>
<evidence type="ECO:0000313" key="7">
    <source>
        <dbReference type="EMBL" id="SFP46406.1"/>
    </source>
</evidence>
<keyword evidence="3" id="KW-0511">Multifunctional enzyme</keyword>
<keyword evidence="3" id="KW-0479">Metal-binding</keyword>
<comment type="cofactor">
    <cofactor evidence="3">
        <name>Mg(2+)</name>
        <dbReference type="ChEBI" id="CHEBI:18420"/>
    </cofactor>
</comment>
<name>A0A662ZL26_9GAMM</name>
<feature type="binding site" evidence="3">
    <location>
        <position position="342"/>
    </location>
    <ligand>
        <name>CTP</name>
        <dbReference type="ChEBI" id="CHEBI:37563"/>
    </ligand>
</feature>
<dbReference type="Pfam" id="PF02441">
    <property type="entry name" value="Flavoprotein"/>
    <property type="match status" value="1"/>
</dbReference>
<feature type="binding site" evidence="3">
    <location>
        <begin position="309"/>
        <end position="312"/>
    </location>
    <ligand>
        <name>CTP</name>
        <dbReference type="ChEBI" id="CHEBI:37563"/>
    </ligand>
</feature>
<evidence type="ECO:0000256" key="2">
    <source>
        <dbReference type="ARBA" id="ARBA00023239"/>
    </source>
</evidence>
<gene>
    <name evidence="3" type="primary">coaBC</name>
    <name evidence="7" type="ORF">SAMN02910344_01450</name>
</gene>
<feature type="active site" description="Proton donor" evidence="3">
    <location>
        <position position="161"/>
    </location>
</feature>
<feature type="region of interest" description="Phosphopantothenate--cysteine ligase" evidence="3">
    <location>
        <begin position="193"/>
        <end position="409"/>
    </location>
</feature>
<comment type="function">
    <text evidence="4">Catalyzes two steps in the biosynthesis of coenzyme A. In the first step cysteine is conjugated to 4'-phosphopantothenate to form 4-phosphopantothenoylcysteine, in the latter compound is decarboxylated to form 4'-phosphopantotheine.</text>
</comment>
<feature type="binding site" evidence="3">
    <location>
        <position position="281"/>
    </location>
    <ligand>
        <name>CTP</name>
        <dbReference type="ChEBI" id="CHEBI:37563"/>
    </ligand>
</feature>
<evidence type="ECO:0000256" key="1">
    <source>
        <dbReference type="ARBA" id="ARBA00022793"/>
    </source>
</evidence>
<comment type="similarity">
    <text evidence="3 4">In the N-terminal section; belongs to the HFCD (homo-oligomeric flavin containing Cys decarboxylase) superfamily.</text>
</comment>
<organism evidence="7 8">
    <name type="scientific">Ruminobacter amylophilus</name>
    <dbReference type="NCBI Taxonomy" id="867"/>
    <lineage>
        <taxon>Bacteria</taxon>
        <taxon>Pseudomonadati</taxon>
        <taxon>Pseudomonadota</taxon>
        <taxon>Gammaproteobacteria</taxon>
        <taxon>Aeromonadales</taxon>
        <taxon>Succinivibrionaceae</taxon>
        <taxon>Ruminobacter</taxon>
    </lineage>
</organism>
<dbReference type="Pfam" id="PF04127">
    <property type="entry name" value="DFP"/>
    <property type="match status" value="1"/>
</dbReference>
<dbReference type="AlphaFoldDB" id="A0A662ZL26"/>
<dbReference type="InterPro" id="IPR036551">
    <property type="entry name" value="Flavin_trans-like"/>
</dbReference>
<feature type="domain" description="DNA/pantothenate metabolism flavoprotein C-terminal" evidence="6">
    <location>
        <begin position="189"/>
        <end position="398"/>
    </location>
</feature>
<comment type="function">
    <text evidence="3">Catalyzes two sequential steps in the biosynthesis of coenzyme A. In the first step cysteine is conjugated to 4'-phosphopantothenate to form 4-phosphopantothenoylcysteine. In the second step the latter compound is decarboxylated to form 4'-phosphopantotheine.</text>
</comment>
<comment type="catalytic activity">
    <reaction evidence="3 4">
        <text>(R)-4'-phosphopantothenate + L-cysteine + CTP = N-[(R)-4-phosphopantothenoyl]-L-cysteine + CMP + diphosphate + H(+)</text>
        <dbReference type="Rhea" id="RHEA:19397"/>
        <dbReference type="ChEBI" id="CHEBI:10986"/>
        <dbReference type="ChEBI" id="CHEBI:15378"/>
        <dbReference type="ChEBI" id="CHEBI:33019"/>
        <dbReference type="ChEBI" id="CHEBI:35235"/>
        <dbReference type="ChEBI" id="CHEBI:37563"/>
        <dbReference type="ChEBI" id="CHEBI:59458"/>
        <dbReference type="ChEBI" id="CHEBI:60377"/>
        <dbReference type="EC" id="6.3.2.5"/>
    </reaction>
</comment>
<dbReference type="SUPFAM" id="SSF52507">
    <property type="entry name" value="Homo-oligomeric flavin-containing Cys decarboxylases, HFCD"/>
    <property type="match status" value="1"/>
</dbReference>
<keyword evidence="3 4" id="KW-0285">Flavoprotein</keyword>
<dbReference type="Proteomes" id="UP000243745">
    <property type="component" value="Unassembled WGS sequence"/>
</dbReference>
<dbReference type="EC" id="4.1.1.36" evidence="3"/>
<dbReference type="EMBL" id="FOXF01000026">
    <property type="protein sequence ID" value="SFP46406.1"/>
    <property type="molecule type" value="Genomic_DNA"/>
</dbReference>
<keyword evidence="3 4" id="KW-0288">FMN</keyword>
<dbReference type="EC" id="6.3.2.5" evidence="3"/>
<keyword evidence="3" id="KW-0460">Magnesium</keyword>
<dbReference type="GO" id="GO:0010181">
    <property type="term" value="F:FMN binding"/>
    <property type="evidence" value="ECO:0007669"/>
    <property type="project" value="UniProtKB-UniRule"/>
</dbReference>
<dbReference type="NCBIfam" id="TIGR00521">
    <property type="entry name" value="coaBC_dfp"/>
    <property type="match status" value="1"/>
</dbReference>
<accession>A0A662ZL26</accession>
<evidence type="ECO:0000259" key="6">
    <source>
        <dbReference type="Pfam" id="PF04127"/>
    </source>
</evidence>
<feature type="binding site" evidence="3">
    <location>
        <position position="346"/>
    </location>
    <ligand>
        <name>CTP</name>
        <dbReference type="ChEBI" id="CHEBI:37563"/>
    </ligand>
</feature>
<dbReference type="GO" id="GO:0004632">
    <property type="term" value="F:phosphopantothenate--cysteine ligase activity"/>
    <property type="evidence" value="ECO:0007669"/>
    <property type="project" value="UniProtKB-UniRule"/>
</dbReference>
<dbReference type="PANTHER" id="PTHR14359">
    <property type="entry name" value="HOMO-OLIGOMERIC FLAVIN CONTAINING CYS DECARBOXYLASE FAMILY"/>
    <property type="match status" value="1"/>
</dbReference>
<comment type="pathway">
    <text evidence="3 4">Cofactor biosynthesis; coenzyme A biosynthesis; CoA from (R)-pantothenate: step 3/5.</text>
</comment>